<accession>A0A9D4K519</accession>
<organism evidence="1 2">
    <name type="scientific">Dreissena polymorpha</name>
    <name type="common">Zebra mussel</name>
    <name type="synonym">Mytilus polymorpha</name>
    <dbReference type="NCBI Taxonomy" id="45954"/>
    <lineage>
        <taxon>Eukaryota</taxon>
        <taxon>Metazoa</taxon>
        <taxon>Spiralia</taxon>
        <taxon>Lophotrochozoa</taxon>
        <taxon>Mollusca</taxon>
        <taxon>Bivalvia</taxon>
        <taxon>Autobranchia</taxon>
        <taxon>Heteroconchia</taxon>
        <taxon>Euheterodonta</taxon>
        <taxon>Imparidentia</taxon>
        <taxon>Neoheterodontei</taxon>
        <taxon>Myida</taxon>
        <taxon>Dreissenoidea</taxon>
        <taxon>Dreissenidae</taxon>
        <taxon>Dreissena</taxon>
    </lineage>
</organism>
<dbReference type="AlphaFoldDB" id="A0A9D4K519"/>
<keyword evidence="2" id="KW-1185">Reference proteome</keyword>
<comment type="caution">
    <text evidence="1">The sequence shown here is derived from an EMBL/GenBank/DDBJ whole genome shotgun (WGS) entry which is preliminary data.</text>
</comment>
<dbReference type="EMBL" id="JAIWYP010000004">
    <property type="protein sequence ID" value="KAH3833067.1"/>
    <property type="molecule type" value="Genomic_DNA"/>
</dbReference>
<evidence type="ECO:0000313" key="1">
    <source>
        <dbReference type="EMBL" id="KAH3833067.1"/>
    </source>
</evidence>
<proteinExistence type="predicted"/>
<protein>
    <submittedName>
        <fullName evidence="1">Uncharacterized protein</fullName>
    </submittedName>
</protein>
<dbReference type="Proteomes" id="UP000828390">
    <property type="component" value="Unassembled WGS sequence"/>
</dbReference>
<sequence length="56" mass="6309">MINKTGVVELSGYVTNGEWMLTRNRIVRNEVVYPISPAVYPDVTGAEAFIMRSICF</sequence>
<evidence type="ECO:0000313" key="2">
    <source>
        <dbReference type="Proteomes" id="UP000828390"/>
    </source>
</evidence>
<name>A0A9D4K519_DREPO</name>
<reference evidence="1" key="2">
    <citation type="submission" date="2020-11" db="EMBL/GenBank/DDBJ databases">
        <authorList>
            <person name="McCartney M.A."/>
            <person name="Auch B."/>
            <person name="Kono T."/>
            <person name="Mallez S."/>
            <person name="Becker A."/>
            <person name="Gohl D.M."/>
            <person name="Silverstein K.A.T."/>
            <person name="Koren S."/>
            <person name="Bechman K.B."/>
            <person name="Herman A."/>
            <person name="Abrahante J.E."/>
            <person name="Garbe J."/>
        </authorList>
    </citation>
    <scope>NUCLEOTIDE SEQUENCE</scope>
    <source>
        <strain evidence="1">Duluth1</strain>
        <tissue evidence="1">Whole animal</tissue>
    </source>
</reference>
<reference evidence="1" key="1">
    <citation type="journal article" date="2019" name="bioRxiv">
        <title>The Genome of the Zebra Mussel, Dreissena polymorpha: A Resource for Invasive Species Research.</title>
        <authorList>
            <person name="McCartney M.A."/>
            <person name="Auch B."/>
            <person name="Kono T."/>
            <person name="Mallez S."/>
            <person name="Zhang Y."/>
            <person name="Obille A."/>
            <person name="Becker A."/>
            <person name="Abrahante J.E."/>
            <person name="Garbe J."/>
            <person name="Badalamenti J.P."/>
            <person name="Herman A."/>
            <person name="Mangelson H."/>
            <person name="Liachko I."/>
            <person name="Sullivan S."/>
            <person name="Sone E.D."/>
            <person name="Koren S."/>
            <person name="Silverstein K.A.T."/>
            <person name="Beckman K.B."/>
            <person name="Gohl D.M."/>
        </authorList>
    </citation>
    <scope>NUCLEOTIDE SEQUENCE</scope>
    <source>
        <strain evidence="1">Duluth1</strain>
        <tissue evidence="1">Whole animal</tissue>
    </source>
</reference>
<gene>
    <name evidence="1" type="ORF">DPMN_106368</name>
</gene>